<keyword evidence="1" id="KW-0812">Transmembrane</keyword>
<proteinExistence type="predicted"/>
<dbReference type="RefSeq" id="WP_345247246.1">
    <property type="nucleotide sequence ID" value="NZ_BAABHD010000078.1"/>
</dbReference>
<sequence length="101" mass="11601">MRTPADLLTSMGEKLTALPDRTRLWLSVLALLLLIGCSVYKLIGSIKEARKPPVPASTRDMLEPTQKLFQRTSYGDYQRHKQHTMSRLDSLAKVYFNKKQH</sequence>
<reference evidence="3" key="1">
    <citation type="journal article" date="2019" name="Int. J. Syst. Evol. Microbiol.">
        <title>The Global Catalogue of Microorganisms (GCM) 10K type strain sequencing project: providing services to taxonomists for standard genome sequencing and annotation.</title>
        <authorList>
            <consortium name="The Broad Institute Genomics Platform"/>
            <consortium name="The Broad Institute Genome Sequencing Center for Infectious Disease"/>
            <person name="Wu L."/>
            <person name="Ma J."/>
        </authorList>
    </citation>
    <scope>NUCLEOTIDE SEQUENCE [LARGE SCALE GENOMIC DNA]</scope>
    <source>
        <strain evidence="3">JCM 17927</strain>
    </source>
</reference>
<keyword evidence="1" id="KW-1133">Transmembrane helix</keyword>
<evidence type="ECO:0000313" key="2">
    <source>
        <dbReference type="EMBL" id="GAA4464855.1"/>
    </source>
</evidence>
<name>A0ABP8NF45_9BACT</name>
<protein>
    <submittedName>
        <fullName evidence="2">Uncharacterized protein</fullName>
    </submittedName>
</protein>
<comment type="caution">
    <text evidence="2">The sequence shown here is derived from an EMBL/GenBank/DDBJ whole genome shotgun (WGS) entry which is preliminary data.</text>
</comment>
<keyword evidence="1" id="KW-0472">Membrane</keyword>
<evidence type="ECO:0000256" key="1">
    <source>
        <dbReference type="SAM" id="Phobius"/>
    </source>
</evidence>
<feature type="transmembrane region" description="Helical" evidence="1">
    <location>
        <begin position="24"/>
        <end position="43"/>
    </location>
</feature>
<organism evidence="2 3">
    <name type="scientific">Nibrella saemangeumensis</name>
    <dbReference type="NCBI Taxonomy" id="1084526"/>
    <lineage>
        <taxon>Bacteria</taxon>
        <taxon>Pseudomonadati</taxon>
        <taxon>Bacteroidota</taxon>
        <taxon>Cytophagia</taxon>
        <taxon>Cytophagales</taxon>
        <taxon>Spirosomataceae</taxon>
        <taxon>Nibrella</taxon>
    </lineage>
</organism>
<gene>
    <name evidence="2" type="ORF">GCM10023189_44710</name>
</gene>
<accession>A0ABP8NF45</accession>
<evidence type="ECO:0000313" key="3">
    <source>
        <dbReference type="Proteomes" id="UP001501175"/>
    </source>
</evidence>
<keyword evidence="3" id="KW-1185">Reference proteome</keyword>
<dbReference type="EMBL" id="BAABHD010000078">
    <property type="protein sequence ID" value="GAA4464855.1"/>
    <property type="molecule type" value="Genomic_DNA"/>
</dbReference>
<dbReference type="Proteomes" id="UP001501175">
    <property type="component" value="Unassembled WGS sequence"/>
</dbReference>